<dbReference type="Gene3D" id="3.30.40.10">
    <property type="entry name" value="Zinc/RING finger domain, C3HC4 (zinc finger)"/>
    <property type="match status" value="1"/>
</dbReference>
<dbReference type="GO" id="GO:0016579">
    <property type="term" value="P:protein deubiquitination"/>
    <property type="evidence" value="ECO:0007669"/>
    <property type="project" value="InterPro"/>
</dbReference>
<dbReference type="InterPro" id="IPR050185">
    <property type="entry name" value="Ub_carboxyl-term_hydrolase"/>
</dbReference>
<sequence length="459" mass="53215">MGSLAVKRNDDSIPSVNKRAKLDEPSYAFLETIDERKLDFDLEKRCSITLSPLSCYCCLVCGKYLRGRRESTLAFLHSVNEDHHVFINFNSLRVYLLPDNVEVEDNGKIQILVRIRNAIRPSFSKEEIDKSPHACFDLSSQEYTNGFVGFNNNASGNDSINVILLLLSHIIPLRDHLLLQDYLEDEIVHRLSIIIRKLWSPKLFKPYVSSEEFLSYISVVDPNITGKVNDPRQVFIWLVNNLVKKSSELSRILGDSFQGKVQVVTIPIKPVLDSEGDVVKFQRETSHEKQSTVPFWSLTLDLPPTPLFKDSRNANDLPQVRIEDLLKKFDGKQEQQFAQGLKKYNLIRLPRYLILHFNRFDKKNPLPVKGRNQTLVEFSQSIEIQDTKYTLVANIVHDTIGTTAFDDDDKSIWRIQLFDPTKEQWVELDGTINRLKERELLFLQETYMQVWRRDDSIEK</sequence>
<feature type="domain" description="UBP-type" evidence="6">
    <location>
        <begin position="5"/>
        <end position="126"/>
    </location>
</feature>
<dbReference type="InterPro" id="IPR013083">
    <property type="entry name" value="Znf_RING/FYVE/PHD"/>
</dbReference>
<evidence type="ECO:0000256" key="2">
    <source>
        <dbReference type="ARBA" id="ARBA00022771"/>
    </source>
</evidence>
<keyword evidence="3" id="KW-0862">Zinc</keyword>
<reference evidence="7 8" key="1">
    <citation type="submission" date="2016-08" db="EMBL/GenBank/DDBJ databases">
        <title>Draft genome sequence of allopolyploid Zygosaccharomyces rouxii.</title>
        <authorList>
            <person name="Watanabe J."/>
            <person name="Uehara K."/>
            <person name="Mogi Y."/>
            <person name="Tsukioka Y."/>
        </authorList>
    </citation>
    <scope>NUCLEOTIDE SEQUENCE [LARGE SCALE GENOMIC DNA]</scope>
    <source>
        <strain evidence="7 8">NBRC 110957</strain>
    </source>
</reference>
<evidence type="ECO:0000256" key="1">
    <source>
        <dbReference type="ARBA" id="ARBA00022723"/>
    </source>
</evidence>
<dbReference type="InterPro" id="IPR001607">
    <property type="entry name" value="Znf_UBP"/>
</dbReference>
<dbReference type="PROSITE" id="PS50235">
    <property type="entry name" value="USP_3"/>
    <property type="match status" value="1"/>
</dbReference>
<dbReference type="InterPro" id="IPR001394">
    <property type="entry name" value="Peptidase_C19_UCH"/>
</dbReference>
<dbReference type="InterPro" id="IPR038765">
    <property type="entry name" value="Papain-like_cys_pep_sf"/>
</dbReference>
<evidence type="ECO:0008006" key="9">
    <source>
        <dbReference type="Google" id="ProtNLM"/>
    </source>
</evidence>
<dbReference type="EMBL" id="BDGX01000045">
    <property type="protein sequence ID" value="GAV54874.1"/>
    <property type="molecule type" value="Genomic_DNA"/>
</dbReference>
<dbReference type="InterPro" id="IPR028889">
    <property type="entry name" value="USP"/>
</dbReference>
<evidence type="ECO:0000313" key="8">
    <source>
        <dbReference type="Proteomes" id="UP000187013"/>
    </source>
</evidence>
<accession>A0A1Q3AGK3</accession>
<evidence type="ECO:0000259" key="6">
    <source>
        <dbReference type="PROSITE" id="PS50271"/>
    </source>
</evidence>
<keyword evidence="2 4" id="KW-0863">Zinc-finger</keyword>
<evidence type="ECO:0000259" key="5">
    <source>
        <dbReference type="PROSITE" id="PS50235"/>
    </source>
</evidence>
<dbReference type="SUPFAM" id="SSF54001">
    <property type="entry name" value="Cysteine proteinases"/>
    <property type="match status" value="1"/>
</dbReference>
<dbReference type="Proteomes" id="UP000187013">
    <property type="component" value="Unassembled WGS sequence"/>
</dbReference>
<feature type="domain" description="USP" evidence="5">
    <location>
        <begin position="148"/>
        <end position="454"/>
    </location>
</feature>
<gene>
    <name evidence="7" type="ORF">ZYGR_0AS01970</name>
</gene>
<name>A0A1Q3AGK3_ZYGRO</name>
<evidence type="ECO:0000256" key="4">
    <source>
        <dbReference type="PROSITE-ProRule" id="PRU00502"/>
    </source>
</evidence>
<dbReference type="PANTHER" id="PTHR21646:SF16">
    <property type="entry name" value="U4_U6.U5 TRI-SNRNP-ASSOCIATED PROTEIN 2"/>
    <property type="match status" value="1"/>
</dbReference>
<comment type="caution">
    <text evidence="7">The sequence shown here is derived from an EMBL/GenBank/DDBJ whole genome shotgun (WGS) entry which is preliminary data.</text>
</comment>
<protein>
    <recommendedName>
        <fullName evidence="9">USP domain-containing protein</fullName>
    </recommendedName>
</protein>
<dbReference type="PROSITE" id="PS50271">
    <property type="entry name" value="ZF_UBP"/>
    <property type="match status" value="1"/>
</dbReference>
<dbReference type="SUPFAM" id="SSF57850">
    <property type="entry name" value="RING/U-box"/>
    <property type="match status" value="1"/>
</dbReference>
<organism evidence="7 8">
    <name type="scientific">Zygosaccharomyces rouxii</name>
    <dbReference type="NCBI Taxonomy" id="4956"/>
    <lineage>
        <taxon>Eukaryota</taxon>
        <taxon>Fungi</taxon>
        <taxon>Dikarya</taxon>
        <taxon>Ascomycota</taxon>
        <taxon>Saccharomycotina</taxon>
        <taxon>Saccharomycetes</taxon>
        <taxon>Saccharomycetales</taxon>
        <taxon>Saccharomycetaceae</taxon>
        <taxon>Zygosaccharomyces</taxon>
    </lineage>
</organism>
<dbReference type="SMART" id="SM00290">
    <property type="entry name" value="ZnF_UBP"/>
    <property type="match status" value="1"/>
</dbReference>
<dbReference type="Gene3D" id="3.90.70.10">
    <property type="entry name" value="Cysteine proteinases"/>
    <property type="match status" value="1"/>
</dbReference>
<evidence type="ECO:0000313" key="7">
    <source>
        <dbReference type="EMBL" id="GAV54874.1"/>
    </source>
</evidence>
<dbReference type="GO" id="GO:0008270">
    <property type="term" value="F:zinc ion binding"/>
    <property type="evidence" value="ECO:0007669"/>
    <property type="project" value="UniProtKB-KW"/>
</dbReference>
<dbReference type="Pfam" id="PF00443">
    <property type="entry name" value="UCH"/>
    <property type="match status" value="1"/>
</dbReference>
<dbReference type="PANTHER" id="PTHR21646">
    <property type="entry name" value="UBIQUITIN CARBOXYL-TERMINAL HYDROLASE"/>
    <property type="match status" value="1"/>
</dbReference>
<dbReference type="OrthoDB" id="10263353at2759"/>
<proteinExistence type="predicted"/>
<evidence type="ECO:0000256" key="3">
    <source>
        <dbReference type="ARBA" id="ARBA00022833"/>
    </source>
</evidence>
<dbReference type="GO" id="GO:0004843">
    <property type="term" value="F:cysteine-type deubiquitinase activity"/>
    <property type="evidence" value="ECO:0007669"/>
    <property type="project" value="InterPro"/>
</dbReference>
<dbReference type="AlphaFoldDB" id="A0A1Q3AGK3"/>
<dbReference type="Pfam" id="PF02148">
    <property type="entry name" value="zf-UBP"/>
    <property type="match status" value="1"/>
</dbReference>
<keyword evidence="1" id="KW-0479">Metal-binding</keyword>